<dbReference type="OrthoDB" id="10580773at2759"/>
<organism evidence="2 3">
    <name type="scientific">Halteria grandinella</name>
    <dbReference type="NCBI Taxonomy" id="5974"/>
    <lineage>
        <taxon>Eukaryota</taxon>
        <taxon>Sar</taxon>
        <taxon>Alveolata</taxon>
        <taxon>Ciliophora</taxon>
        <taxon>Intramacronucleata</taxon>
        <taxon>Spirotrichea</taxon>
        <taxon>Stichotrichia</taxon>
        <taxon>Sporadotrichida</taxon>
        <taxon>Halteriidae</taxon>
        <taxon>Halteria</taxon>
    </lineage>
</organism>
<dbReference type="AlphaFoldDB" id="A0A8J8SV32"/>
<reference evidence="2" key="1">
    <citation type="submission" date="2019-06" db="EMBL/GenBank/DDBJ databases">
        <authorList>
            <person name="Zheng W."/>
        </authorList>
    </citation>
    <scope>NUCLEOTIDE SEQUENCE</scope>
    <source>
        <strain evidence="2">QDHG01</strain>
    </source>
</reference>
<accession>A0A8J8SV32</accession>
<proteinExistence type="predicted"/>
<evidence type="ECO:0000313" key="3">
    <source>
        <dbReference type="Proteomes" id="UP000785679"/>
    </source>
</evidence>
<sequence>MSEFYKLLFQPFQRLWIEQKKRTSMATLLNDFAMKHFESIFGQLNGENQREFVRVIMAVVHSHRHNKDDVAQNDKENSNTQQSDNQDSIDFTLVRDSMYKYSKQAQRRFFENPALAFLFAWFSHSPEGHDFIRNKYQEKGEEYLERINQEMGELRAEALLSLAEQARACQMAKMSSSMTPMLNRYIEVSVGSRC</sequence>
<evidence type="ECO:0000256" key="1">
    <source>
        <dbReference type="SAM" id="MobiDB-lite"/>
    </source>
</evidence>
<dbReference type="Proteomes" id="UP000785679">
    <property type="component" value="Unassembled WGS sequence"/>
</dbReference>
<comment type="caution">
    <text evidence="2">The sequence shown here is derived from an EMBL/GenBank/DDBJ whole genome shotgun (WGS) entry which is preliminary data.</text>
</comment>
<gene>
    <name evidence="2" type="ORF">FGO68_gene2458</name>
</gene>
<feature type="compositionally biased region" description="Polar residues" evidence="1">
    <location>
        <begin position="78"/>
        <end position="87"/>
    </location>
</feature>
<evidence type="ECO:0000313" key="2">
    <source>
        <dbReference type="EMBL" id="TNV71972.1"/>
    </source>
</evidence>
<protein>
    <submittedName>
        <fullName evidence="2">Uncharacterized protein</fullName>
    </submittedName>
</protein>
<feature type="region of interest" description="Disordered" evidence="1">
    <location>
        <begin position="65"/>
        <end position="87"/>
    </location>
</feature>
<feature type="compositionally biased region" description="Basic and acidic residues" evidence="1">
    <location>
        <begin position="66"/>
        <end position="77"/>
    </location>
</feature>
<name>A0A8J8SV32_HALGN</name>
<dbReference type="EMBL" id="RRYP01025247">
    <property type="protein sequence ID" value="TNV71972.1"/>
    <property type="molecule type" value="Genomic_DNA"/>
</dbReference>
<keyword evidence="3" id="KW-1185">Reference proteome</keyword>